<evidence type="ECO:0000313" key="1">
    <source>
        <dbReference type="Proteomes" id="UP001652625"/>
    </source>
</evidence>
<sequence length="234" mass="27205">MLSSSVQNEEVHIHINLTTNCICYLQNVTLYLQPDKLLIFKRFSWDNSSLNESFVEIDGKFIFVNVPKLSKDSPAWFSSIFVYGKNLNCRVNASMEGHSKWSCCYGDAVFKVNQLNFNVPIIERFKTPVVKMNPISSYSGPNQTFFQTEKYYFVCTNMQKRQPSPCYQREISTGIITFFSIQFLDVIGYDSSTEVIYGRTYRNNVIEMNLNNRKPLIMTKERCFKTKACQSFFS</sequence>
<keyword evidence="1" id="KW-1185">Reference proteome</keyword>
<proteinExistence type="predicted"/>
<accession>A0ABM4DCY6</accession>
<reference evidence="2" key="1">
    <citation type="submission" date="2025-08" db="UniProtKB">
        <authorList>
            <consortium name="RefSeq"/>
        </authorList>
    </citation>
    <scope>IDENTIFICATION</scope>
</reference>
<name>A0ABM4DCY6_HYDVU</name>
<gene>
    <name evidence="2" type="primary">LOC124815535</name>
</gene>
<dbReference type="GeneID" id="124815535"/>
<organism evidence="1 2">
    <name type="scientific">Hydra vulgaris</name>
    <name type="common">Hydra</name>
    <name type="synonym">Hydra attenuata</name>
    <dbReference type="NCBI Taxonomy" id="6087"/>
    <lineage>
        <taxon>Eukaryota</taxon>
        <taxon>Metazoa</taxon>
        <taxon>Cnidaria</taxon>
        <taxon>Hydrozoa</taxon>
        <taxon>Hydroidolina</taxon>
        <taxon>Anthoathecata</taxon>
        <taxon>Aplanulata</taxon>
        <taxon>Hydridae</taxon>
        <taxon>Hydra</taxon>
    </lineage>
</organism>
<dbReference type="Proteomes" id="UP001652625">
    <property type="component" value="Chromosome 13"/>
</dbReference>
<protein>
    <submittedName>
        <fullName evidence="2">Uncharacterized protein LOC124815535 isoform X2</fullName>
    </submittedName>
</protein>
<evidence type="ECO:0000313" key="2">
    <source>
        <dbReference type="RefSeq" id="XP_065672267.1"/>
    </source>
</evidence>
<dbReference type="RefSeq" id="XP_065672267.1">
    <property type="nucleotide sequence ID" value="XM_065816195.1"/>
</dbReference>